<dbReference type="AlphaFoldDB" id="A0A8S0Q2M4"/>
<proteinExistence type="predicted"/>
<gene>
    <name evidence="2" type="ORF">OLEA9_A050547</name>
</gene>
<keyword evidence="3" id="KW-1185">Reference proteome</keyword>
<keyword evidence="1" id="KW-0812">Transmembrane</keyword>
<dbReference type="EMBL" id="CACTIH010000501">
    <property type="protein sequence ID" value="CAA2961130.1"/>
    <property type="molecule type" value="Genomic_DNA"/>
</dbReference>
<reference evidence="2 3" key="1">
    <citation type="submission" date="2019-12" db="EMBL/GenBank/DDBJ databases">
        <authorList>
            <person name="Alioto T."/>
            <person name="Alioto T."/>
            <person name="Gomez Garrido J."/>
        </authorList>
    </citation>
    <scope>NUCLEOTIDE SEQUENCE [LARGE SCALE GENOMIC DNA]</scope>
</reference>
<accession>A0A8S0Q2M4</accession>
<keyword evidence="1" id="KW-0472">Membrane</keyword>
<evidence type="ECO:0000313" key="2">
    <source>
        <dbReference type="EMBL" id="CAA2961130.1"/>
    </source>
</evidence>
<comment type="caution">
    <text evidence="2">The sequence shown here is derived from an EMBL/GenBank/DDBJ whole genome shotgun (WGS) entry which is preliminary data.</text>
</comment>
<name>A0A8S0Q2M4_OLEEU</name>
<keyword evidence="1" id="KW-1133">Transmembrane helix</keyword>
<evidence type="ECO:0000313" key="3">
    <source>
        <dbReference type="Proteomes" id="UP000594638"/>
    </source>
</evidence>
<sequence>MVLPSTGGDKAIGSQQDEVERLLHTQRSNEAVVYSSDGGLWMVDRLGEVMLLRWSAPPRCLIVVFCFNLCGLRWRRNRGVLGGGGVHCQIWGFFWCGLWWSCGGDGDCACNSRFVTCIGCVT</sequence>
<dbReference type="Gramene" id="OE9A050547T1">
    <property type="protein sequence ID" value="OE9A050547C1"/>
    <property type="gene ID" value="OE9A050547"/>
</dbReference>
<evidence type="ECO:0000256" key="1">
    <source>
        <dbReference type="SAM" id="Phobius"/>
    </source>
</evidence>
<dbReference type="Proteomes" id="UP000594638">
    <property type="component" value="Unassembled WGS sequence"/>
</dbReference>
<protein>
    <submittedName>
        <fullName evidence="2">Uncharacterized protein</fullName>
    </submittedName>
</protein>
<feature type="transmembrane region" description="Helical" evidence="1">
    <location>
        <begin position="51"/>
        <end position="70"/>
    </location>
</feature>
<organism evidence="2 3">
    <name type="scientific">Olea europaea subsp. europaea</name>
    <dbReference type="NCBI Taxonomy" id="158383"/>
    <lineage>
        <taxon>Eukaryota</taxon>
        <taxon>Viridiplantae</taxon>
        <taxon>Streptophyta</taxon>
        <taxon>Embryophyta</taxon>
        <taxon>Tracheophyta</taxon>
        <taxon>Spermatophyta</taxon>
        <taxon>Magnoliopsida</taxon>
        <taxon>eudicotyledons</taxon>
        <taxon>Gunneridae</taxon>
        <taxon>Pentapetalae</taxon>
        <taxon>asterids</taxon>
        <taxon>lamiids</taxon>
        <taxon>Lamiales</taxon>
        <taxon>Oleaceae</taxon>
        <taxon>Oleeae</taxon>
        <taxon>Olea</taxon>
    </lineage>
</organism>